<feature type="transmembrane region" description="Helical" evidence="1">
    <location>
        <begin position="913"/>
        <end position="933"/>
    </location>
</feature>
<keyword evidence="3" id="KW-1185">Reference proteome</keyword>
<dbReference type="SUPFAM" id="SSF82693">
    <property type="entry name" value="Multidrug efflux transporter AcrB pore domain, PN1, PN2, PC1 and PC2 subdomains"/>
    <property type="match status" value="2"/>
</dbReference>
<feature type="transmembrane region" description="Helical" evidence="1">
    <location>
        <begin position="954"/>
        <end position="975"/>
    </location>
</feature>
<dbReference type="Proteomes" id="UP000325372">
    <property type="component" value="Unassembled WGS sequence"/>
</dbReference>
<sequence>MNLTRLSLGNPVAVAVGGILLAIFGLIAMTRLPIEMTPEISRPIILVSTSWRASAPNEIESEIIEPQETVLRSTPGLLRMTSNANYGAASVSLEFAVGTDMNRALIEVMNRLNQVPRYPVDADEPGILVGGFNFDRVMGWFAISTTEGNDRPIESYQDYIDDNVVTRIERVAGVSWVGSFGGRSHEVRITFDPYKAAAIGLDLTAVSGELGSNTDVSGGNMEVGRRQYTVRFSGRYAVESLGDLVLEWRGQTPIRLSEVARVEMAMVDPTTVLHLNGGPAIGMAVSPESGANVLDVMAGVRDVIAEMQAEQLPRVGLQIEQNFDQTDYINASIAMVRNNLLLGMALAVVVLWWFLRKFRATLVVGLSIPLCLLASFLVMEITGRTLNIISLAGLAFATGMVLDAAIVVLENIFRQREQGRDGDEASLRGASQVWGALLASTATTVAIFMPVAFLDDEAGQLFADLAITISAAVTVSLVVAVTVLPSAAANWVKGAGIEDHHQHWWRWTTDHIMSWTDTRSKRLTWIGVLTIVPLVLVILLKPPADYLPEGRQNWIDGFLVAPPGLGVETGEREIMDVIDQRLAPHIDGTAEMQLSSYYMGSDPSFGTFLGGRAVNPDEVDAFLGLFNGQILQGFPDTFGFARRAPIFNGARGGRQINLDLQAESFESLLGAGQAGFFAVMQALPGASIQPVPGLEMAEPELRLVPDDRAIAEVGWNRARMATVVRALGDGAFLGEYFDGTRRYNIVMRAEEWATPEELAAMPLATPSGEVLALSELARLERTAGPSSIQRVDRRRTLTLQITPPGAMAIEEALTVIDEQVLPQIRALLPPDGTIKLSGTAEALSETLRSMAGSFTLAVVILYLLISALFRSFRDSLLVIMTIPMATVGGILSLRMMDLALMSQGGQQMDLLTMIGFVILLGLVVNNAILLVYRARDAEREGMSRRDAVESAVRLRLRPILMSTTTSIFGMLPLMLMPGSGSELYRGMASVIVGGMAVSTLFTLLLLPSLLRMNEEKTAETHVAPEAV</sequence>
<protein>
    <submittedName>
        <fullName evidence="2">Efflux RND transporter permease subunit</fullName>
    </submittedName>
</protein>
<dbReference type="AlphaFoldDB" id="A0A5N0T3Z4"/>
<dbReference type="SUPFAM" id="SSF82714">
    <property type="entry name" value="Multidrug efflux transporter AcrB TolC docking domain, DN and DC subdomains"/>
    <property type="match status" value="2"/>
</dbReference>
<dbReference type="PANTHER" id="PTHR32063">
    <property type="match status" value="1"/>
</dbReference>
<dbReference type="Gene3D" id="3.30.70.1320">
    <property type="entry name" value="Multidrug efflux transporter AcrB pore domain like"/>
    <property type="match status" value="1"/>
</dbReference>
<dbReference type="GO" id="GO:0042910">
    <property type="term" value="F:xenobiotic transmembrane transporter activity"/>
    <property type="evidence" value="ECO:0007669"/>
    <property type="project" value="TreeGrafter"/>
</dbReference>
<dbReference type="GO" id="GO:0005886">
    <property type="term" value="C:plasma membrane"/>
    <property type="evidence" value="ECO:0007669"/>
    <property type="project" value="TreeGrafter"/>
</dbReference>
<feature type="transmembrane region" description="Helical" evidence="1">
    <location>
        <begin position="433"/>
        <end position="453"/>
    </location>
</feature>
<name>A0A5N0T3Z4_9GAMM</name>
<dbReference type="SUPFAM" id="SSF82866">
    <property type="entry name" value="Multidrug efflux transporter AcrB transmembrane domain"/>
    <property type="match status" value="2"/>
</dbReference>
<evidence type="ECO:0000313" key="3">
    <source>
        <dbReference type="Proteomes" id="UP000325372"/>
    </source>
</evidence>
<accession>A0A5N0T3Z4</accession>
<dbReference type="Gene3D" id="3.30.70.1430">
    <property type="entry name" value="Multidrug efflux transporter AcrB pore domain"/>
    <property type="match status" value="2"/>
</dbReference>
<feature type="transmembrane region" description="Helical" evidence="1">
    <location>
        <begin position="876"/>
        <end position="893"/>
    </location>
</feature>
<evidence type="ECO:0000256" key="1">
    <source>
        <dbReference type="SAM" id="Phobius"/>
    </source>
</evidence>
<dbReference type="Gene3D" id="3.30.2090.10">
    <property type="entry name" value="Multidrug efflux transporter AcrB TolC docking domain, DN and DC subdomains"/>
    <property type="match status" value="2"/>
</dbReference>
<proteinExistence type="predicted"/>
<feature type="transmembrane region" description="Helical" evidence="1">
    <location>
        <begin position="850"/>
        <end position="869"/>
    </location>
</feature>
<dbReference type="PANTHER" id="PTHR32063:SF0">
    <property type="entry name" value="SWARMING MOTILITY PROTEIN SWRC"/>
    <property type="match status" value="1"/>
</dbReference>
<feature type="transmembrane region" description="Helical" evidence="1">
    <location>
        <begin position="335"/>
        <end position="355"/>
    </location>
</feature>
<dbReference type="InterPro" id="IPR027463">
    <property type="entry name" value="AcrB_DN_DC_subdom"/>
</dbReference>
<dbReference type="RefSeq" id="WP_150865834.1">
    <property type="nucleotide sequence ID" value="NZ_VYXP01000014.1"/>
</dbReference>
<dbReference type="Gene3D" id="3.30.70.1440">
    <property type="entry name" value="Multidrug efflux transporter AcrB pore domain"/>
    <property type="match status" value="1"/>
</dbReference>
<feature type="transmembrane region" description="Helical" evidence="1">
    <location>
        <begin position="388"/>
        <end position="413"/>
    </location>
</feature>
<reference evidence="2 3" key="1">
    <citation type="submission" date="2019-09" db="EMBL/GenBank/DDBJ databases">
        <title>Wenzhouxiangella sp. Genome sequencing and assembly.</title>
        <authorList>
            <person name="Zhang R."/>
        </authorList>
    </citation>
    <scope>NUCLEOTIDE SEQUENCE [LARGE SCALE GENOMIC DNA]</scope>
    <source>
        <strain evidence="2 3">W260</strain>
    </source>
</reference>
<organism evidence="2 3">
    <name type="scientific">Marinihelvus fidelis</name>
    <dbReference type="NCBI Taxonomy" id="2613842"/>
    <lineage>
        <taxon>Bacteria</taxon>
        <taxon>Pseudomonadati</taxon>
        <taxon>Pseudomonadota</taxon>
        <taxon>Gammaproteobacteria</taxon>
        <taxon>Chromatiales</taxon>
        <taxon>Wenzhouxiangellaceae</taxon>
        <taxon>Marinihelvus</taxon>
    </lineage>
</organism>
<dbReference type="Pfam" id="PF00873">
    <property type="entry name" value="ACR_tran"/>
    <property type="match status" value="2"/>
</dbReference>
<feature type="transmembrane region" description="Helical" evidence="1">
    <location>
        <begin position="523"/>
        <end position="540"/>
    </location>
</feature>
<feature type="transmembrane region" description="Helical" evidence="1">
    <location>
        <begin position="987"/>
        <end position="1006"/>
    </location>
</feature>
<dbReference type="PRINTS" id="PR00702">
    <property type="entry name" value="ACRIFLAVINRP"/>
</dbReference>
<dbReference type="Gene3D" id="1.20.1640.10">
    <property type="entry name" value="Multidrug efflux transporter AcrB transmembrane domain"/>
    <property type="match status" value="2"/>
</dbReference>
<evidence type="ECO:0000313" key="2">
    <source>
        <dbReference type="EMBL" id="KAA9129581.1"/>
    </source>
</evidence>
<keyword evidence="1" id="KW-0472">Membrane</keyword>
<feature type="transmembrane region" description="Helical" evidence="1">
    <location>
        <begin position="465"/>
        <end position="484"/>
    </location>
</feature>
<gene>
    <name evidence="2" type="ORF">F3N42_15420</name>
</gene>
<feature type="transmembrane region" description="Helical" evidence="1">
    <location>
        <begin position="362"/>
        <end position="382"/>
    </location>
</feature>
<keyword evidence="1" id="KW-1133">Transmembrane helix</keyword>
<keyword evidence="1" id="KW-0812">Transmembrane</keyword>
<feature type="transmembrane region" description="Helical" evidence="1">
    <location>
        <begin position="12"/>
        <end position="34"/>
    </location>
</feature>
<dbReference type="InterPro" id="IPR001036">
    <property type="entry name" value="Acrflvin-R"/>
</dbReference>
<dbReference type="EMBL" id="VYXP01000014">
    <property type="protein sequence ID" value="KAA9129581.1"/>
    <property type="molecule type" value="Genomic_DNA"/>
</dbReference>
<comment type="caution">
    <text evidence="2">The sequence shown here is derived from an EMBL/GenBank/DDBJ whole genome shotgun (WGS) entry which is preliminary data.</text>
</comment>